<feature type="transmembrane region" description="Helical" evidence="1">
    <location>
        <begin position="131"/>
        <end position="153"/>
    </location>
</feature>
<feature type="transmembrane region" description="Helical" evidence="1">
    <location>
        <begin position="101"/>
        <end position="124"/>
    </location>
</feature>
<organism evidence="2 3">
    <name type="scientific">Hymenobacter bucti</name>
    <dbReference type="NCBI Taxonomy" id="1844114"/>
    <lineage>
        <taxon>Bacteria</taxon>
        <taxon>Pseudomonadati</taxon>
        <taxon>Bacteroidota</taxon>
        <taxon>Cytophagia</taxon>
        <taxon>Cytophagales</taxon>
        <taxon>Hymenobacteraceae</taxon>
        <taxon>Hymenobacter</taxon>
    </lineage>
</organism>
<protein>
    <recommendedName>
        <fullName evidence="4">O-antigen ligase domain-containing protein</fullName>
    </recommendedName>
</protein>
<evidence type="ECO:0000313" key="3">
    <source>
        <dbReference type="Proteomes" id="UP001597197"/>
    </source>
</evidence>
<feature type="transmembrane region" description="Helical" evidence="1">
    <location>
        <begin position="15"/>
        <end position="35"/>
    </location>
</feature>
<evidence type="ECO:0000313" key="2">
    <source>
        <dbReference type="EMBL" id="MFD1871205.1"/>
    </source>
</evidence>
<proteinExistence type="predicted"/>
<dbReference type="Proteomes" id="UP001597197">
    <property type="component" value="Unassembled WGS sequence"/>
</dbReference>
<feature type="transmembrane region" description="Helical" evidence="1">
    <location>
        <begin position="310"/>
        <end position="329"/>
    </location>
</feature>
<sequence>MLGFFTAVLFGHGNLFVAVFGARILLIHFPLMFVIGRVFTREDVVKIGIALLWIAVPMAVLVALQFYSPQSAWVNRGVGGDMEGGGFNGGALGYFRPPGTFSFTTGLTQFYSFVAPFIFYFWLYPKGVSRLLLIAATASLFAVVPMSISRGLLFQVGISAIFMFIATVRQPRYLGHMLLATCGAVLVVVALSQTAFFQTAIEVFTLRFDNASTSEGGLQGTLIDRYLGNLLEPIKQGINQPFFGYGLGMGTNVGSTILTGSSGFLISEGEWGRLIGEMGLVLGVIAIIVRVSFCVKVGLACYAKLTKNDFLPWLLLSFGLLIIIQGQWAQPTALGFSTLIGGLLIASLRNQSATVPA</sequence>
<dbReference type="EMBL" id="JBHUFD010000001">
    <property type="protein sequence ID" value="MFD1871205.1"/>
    <property type="molecule type" value="Genomic_DNA"/>
</dbReference>
<dbReference type="RefSeq" id="WP_382319379.1">
    <property type="nucleotide sequence ID" value="NZ_JBHUIA010000001.1"/>
</dbReference>
<feature type="transmembrane region" description="Helical" evidence="1">
    <location>
        <begin position="278"/>
        <end position="303"/>
    </location>
</feature>
<evidence type="ECO:0008006" key="4">
    <source>
        <dbReference type="Google" id="ProtNLM"/>
    </source>
</evidence>
<keyword evidence="1" id="KW-0472">Membrane</keyword>
<feature type="transmembrane region" description="Helical" evidence="1">
    <location>
        <begin position="242"/>
        <end position="266"/>
    </location>
</feature>
<keyword evidence="1" id="KW-0812">Transmembrane</keyword>
<name>A0ABW4QNV4_9BACT</name>
<feature type="transmembrane region" description="Helical" evidence="1">
    <location>
        <begin position="47"/>
        <end position="67"/>
    </location>
</feature>
<reference evidence="3" key="1">
    <citation type="journal article" date="2019" name="Int. J. Syst. Evol. Microbiol.">
        <title>The Global Catalogue of Microorganisms (GCM) 10K type strain sequencing project: providing services to taxonomists for standard genome sequencing and annotation.</title>
        <authorList>
            <consortium name="The Broad Institute Genomics Platform"/>
            <consortium name="The Broad Institute Genome Sequencing Center for Infectious Disease"/>
            <person name="Wu L."/>
            <person name="Ma J."/>
        </authorList>
    </citation>
    <scope>NUCLEOTIDE SEQUENCE [LARGE SCALE GENOMIC DNA]</scope>
    <source>
        <strain evidence="3">CGMCC 1.15795</strain>
    </source>
</reference>
<accession>A0ABW4QNV4</accession>
<keyword evidence="3" id="KW-1185">Reference proteome</keyword>
<evidence type="ECO:0000256" key="1">
    <source>
        <dbReference type="SAM" id="Phobius"/>
    </source>
</evidence>
<gene>
    <name evidence="2" type="ORF">ACFSDX_02120</name>
</gene>
<keyword evidence="1" id="KW-1133">Transmembrane helix</keyword>
<feature type="transmembrane region" description="Helical" evidence="1">
    <location>
        <begin position="173"/>
        <end position="197"/>
    </location>
</feature>
<comment type="caution">
    <text evidence="2">The sequence shown here is derived from an EMBL/GenBank/DDBJ whole genome shotgun (WGS) entry which is preliminary data.</text>
</comment>